<evidence type="ECO:0000313" key="2">
    <source>
        <dbReference type="EMBL" id="PVX52660.1"/>
    </source>
</evidence>
<dbReference type="InterPro" id="IPR004919">
    <property type="entry name" value="GmrSD_N"/>
</dbReference>
<evidence type="ECO:0000313" key="3">
    <source>
        <dbReference type="Proteomes" id="UP000245870"/>
    </source>
</evidence>
<dbReference type="RefSeq" id="WP_116616857.1">
    <property type="nucleotide sequence ID" value="NZ_QENY01000014.1"/>
</dbReference>
<keyword evidence="3" id="KW-1185">Reference proteome</keyword>
<feature type="domain" description="GmrSD restriction endonucleases N-terminal" evidence="1">
    <location>
        <begin position="35"/>
        <end position="188"/>
    </location>
</feature>
<dbReference type="PANTHER" id="PTHR39639">
    <property type="entry name" value="CHROMOSOME 16, WHOLE GENOME SHOTGUN SEQUENCE"/>
    <property type="match status" value="1"/>
</dbReference>
<dbReference type="OrthoDB" id="9764212at2"/>
<dbReference type="Pfam" id="PF03235">
    <property type="entry name" value="GmrSD_N"/>
    <property type="match status" value="1"/>
</dbReference>
<protein>
    <submittedName>
        <fullName evidence="2">Uncharacterized protein DUF262</fullName>
    </submittedName>
</protein>
<sequence>MEDFNFSENEAEEVVNIEYDITSYPSDYTLMGLVEMFKNGDIMIPDYQRGYVWKIQQASLLIESFLIGLPVPPIFLYIDDENKNLVIDGQQRLLSIVYFFEGYFGKESQTGKRQVFKLSGLNPQNKFYNCTYNDLDDKDKRKLTSSVLRAINIRQLSPAEESTCVYHIFERLNTGGTPLKSQEIRNCVFRSDFLNKLKELNRHPSWRIVINKKELVKNQSDVELILRVYGLAYYLSKYEKPMKEFLNKVAKKEMKGYSNIDHFASAFERTADYINSELRVKPFNVRGPFNVSLFDSVFCNILLHIDNLPTNLSQRYEDLLLDQKFTDLTTLATTDEKILKERFSYVESFLFSDGIHR</sequence>
<gene>
    <name evidence="2" type="ORF">C7379_1146</name>
</gene>
<accession>A0A2U0U4W0</accession>
<proteinExistence type="predicted"/>
<organism evidence="2 3">
    <name type="scientific">Hallella colorans</name>
    <dbReference type="NCBI Taxonomy" id="1703337"/>
    <lineage>
        <taxon>Bacteria</taxon>
        <taxon>Pseudomonadati</taxon>
        <taxon>Bacteroidota</taxon>
        <taxon>Bacteroidia</taxon>
        <taxon>Bacteroidales</taxon>
        <taxon>Prevotellaceae</taxon>
        <taxon>Hallella</taxon>
    </lineage>
</organism>
<evidence type="ECO:0000259" key="1">
    <source>
        <dbReference type="Pfam" id="PF03235"/>
    </source>
</evidence>
<name>A0A2U0U4W0_9BACT</name>
<dbReference type="PANTHER" id="PTHR39639:SF1">
    <property type="entry name" value="DUF262 DOMAIN-CONTAINING PROTEIN"/>
    <property type="match status" value="1"/>
</dbReference>
<dbReference type="AlphaFoldDB" id="A0A2U0U4W0"/>
<dbReference type="EMBL" id="QENY01000014">
    <property type="protein sequence ID" value="PVX52660.1"/>
    <property type="molecule type" value="Genomic_DNA"/>
</dbReference>
<comment type="caution">
    <text evidence="2">The sequence shown here is derived from an EMBL/GenBank/DDBJ whole genome shotgun (WGS) entry which is preliminary data.</text>
</comment>
<reference evidence="2 3" key="1">
    <citation type="submission" date="2018-05" db="EMBL/GenBank/DDBJ databases">
        <title>Genomic Encyclopedia of Type Strains, Phase IV (KMG-IV): sequencing the most valuable type-strain genomes for metagenomic binning, comparative biology and taxonomic classification.</title>
        <authorList>
            <person name="Goeker M."/>
        </authorList>
    </citation>
    <scope>NUCLEOTIDE SEQUENCE [LARGE SCALE GENOMIC DNA]</scope>
    <source>
        <strain evidence="2 3">DSM 100333</strain>
    </source>
</reference>
<dbReference type="Proteomes" id="UP000245870">
    <property type="component" value="Unassembled WGS sequence"/>
</dbReference>